<dbReference type="PROSITE" id="PS51898">
    <property type="entry name" value="TYR_RECOMBINASE"/>
    <property type="match status" value="1"/>
</dbReference>
<dbReference type="Proteomes" id="UP000886804">
    <property type="component" value="Unassembled WGS sequence"/>
</dbReference>
<dbReference type="Gene3D" id="1.10.150.130">
    <property type="match status" value="1"/>
</dbReference>
<dbReference type="InterPro" id="IPR002104">
    <property type="entry name" value="Integrase_catalytic"/>
</dbReference>
<name>A0A9D2L8M4_9FIRM</name>
<comment type="caution">
    <text evidence="4">The sequence shown here is derived from an EMBL/GenBank/DDBJ whole genome shotgun (WGS) entry which is preliminary data.</text>
</comment>
<dbReference type="GO" id="GO:0003677">
    <property type="term" value="F:DNA binding"/>
    <property type="evidence" value="ECO:0007669"/>
    <property type="project" value="UniProtKB-KW"/>
</dbReference>
<evidence type="ECO:0000256" key="1">
    <source>
        <dbReference type="ARBA" id="ARBA00023125"/>
    </source>
</evidence>
<dbReference type="CDD" id="cd01189">
    <property type="entry name" value="INT_ICEBs1_C_like"/>
    <property type="match status" value="1"/>
</dbReference>
<accession>A0A9D2L8M4</accession>
<dbReference type="GO" id="GO:0006310">
    <property type="term" value="P:DNA recombination"/>
    <property type="evidence" value="ECO:0007669"/>
    <property type="project" value="UniProtKB-KW"/>
</dbReference>
<reference evidence="4" key="2">
    <citation type="submission" date="2021-04" db="EMBL/GenBank/DDBJ databases">
        <authorList>
            <person name="Gilroy R."/>
        </authorList>
    </citation>
    <scope>NUCLEOTIDE SEQUENCE</scope>
    <source>
        <strain evidence="4">CHK188-4685</strain>
    </source>
</reference>
<dbReference type="AlphaFoldDB" id="A0A9D2L8M4"/>
<evidence type="ECO:0000256" key="2">
    <source>
        <dbReference type="ARBA" id="ARBA00023172"/>
    </source>
</evidence>
<dbReference type="InterPro" id="IPR010998">
    <property type="entry name" value="Integrase_recombinase_N"/>
</dbReference>
<feature type="domain" description="Tyr recombinase" evidence="3">
    <location>
        <begin position="176"/>
        <end position="350"/>
    </location>
</feature>
<sequence>MAKAKKLPSGSWRCLVYSHSIPIIDKDGKPVIDPKTQKPKERRVYESITCDDPSPRGKREAERMAAEFAAQKDQIAKSTASMTFGEAAKAYIDARESVLSPRTVMDYHRILANDLTTLLPIRLNRLTREDIQIAINLESIRHSPKTVRNTHGLISAVLAQYRPELRLTTSLPQKTKPNLYIPNDDDIRKLLLAAQDTELELPILLAAFGPMRRGEICALHSQDISGNRVHVCANMVITESHQWILKSTKTTAGDRYIDYPDFVAEKWRGINGRITQLNPNALSSRFARFLKRLDIPHFRFHDLRHYSASIQHALGIPDAYIMQRGGWSSDSTLKIIYRHALSDQTVAMDSIANGHFTELCNTKCNTTTKNP</sequence>
<keyword evidence="1" id="KW-0238">DNA-binding</keyword>
<dbReference type="SUPFAM" id="SSF56349">
    <property type="entry name" value="DNA breaking-rejoining enzymes"/>
    <property type="match status" value="1"/>
</dbReference>
<evidence type="ECO:0000259" key="3">
    <source>
        <dbReference type="PROSITE" id="PS51898"/>
    </source>
</evidence>
<dbReference type="Gene3D" id="1.10.443.10">
    <property type="entry name" value="Intergrase catalytic core"/>
    <property type="match status" value="1"/>
</dbReference>
<dbReference type="Pfam" id="PF00589">
    <property type="entry name" value="Phage_integrase"/>
    <property type="match status" value="1"/>
</dbReference>
<protein>
    <submittedName>
        <fullName evidence="4">Site-specific integrase</fullName>
    </submittedName>
</protein>
<dbReference type="GO" id="GO:0015074">
    <property type="term" value="P:DNA integration"/>
    <property type="evidence" value="ECO:0007669"/>
    <property type="project" value="InterPro"/>
</dbReference>
<dbReference type="InterPro" id="IPR013762">
    <property type="entry name" value="Integrase-like_cat_sf"/>
</dbReference>
<keyword evidence="2" id="KW-0233">DNA recombination</keyword>
<gene>
    <name evidence="4" type="ORF">H9716_09220</name>
</gene>
<reference evidence="4" key="1">
    <citation type="journal article" date="2021" name="PeerJ">
        <title>Extensive microbial diversity within the chicken gut microbiome revealed by metagenomics and culture.</title>
        <authorList>
            <person name="Gilroy R."/>
            <person name="Ravi A."/>
            <person name="Getino M."/>
            <person name="Pursley I."/>
            <person name="Horton D.L."/>
            <person name="Alikhan N.F."/>
            <person name="Baker D."/>
            <person name="Gharbi K."/>
            <person name="Hall N."/>
            <person name="Watson M."/>
            <person name="Adriaenssens E.M."/>
            <person name="Foster-Nyarko E."/>
            <person name="Jarju S."/>
            <person name="Secka A."/>
            <person name="Antonio M."/>
            <person name="Oren A."/>
            <person name="Chaudhuri R.R."/>
            <person name="La Ragione R."/>
            <person name="Hildebrand F."/>
            <person name="Pallen M.J."/>
        </authorList>
    </citation>
    <scope>NUCLEOTIDE SEQUENCE</scope>
    <source>
        <strain evidence="4">CHK188-4685</strain>
    </source>
</reference>
<evidence type="ECO:0000313" key="4">
    <source>
        <dbReference type="EMBL" id="HJB08027.1"/>
    </source>
</evidence>
<evidence type="ECO:0000313" key="5">
    <source>
        <dbReference type="Proteomes" id="UP000886804"/>
    </source>
</evidence>
<dbReference type="EMBL" id="DWYS01000110">
    <property type="protein sequence ID" value="HJB08027.1"/>
    <property type="molecule type" value="Genomic_DNA"/>
</dbReference>
<dbReference type="InterPro" id="IPR011010">
    <property type="entry name" value="DNA_brk_join_enz"/>
</dbReference>
<organism evidence="4 5">
    <name type="scientific">Candidatus Enterocloster faecavium</name>
    <dbReference type="NCBI Taxonomy" id="2838560"/>
    <lineage>
        <taxon>Bacteria</taxon>
        <taxon>Bacillati</taxon>
        <taxon>Bacillota</taxon>
        <taxon>Clostridia</taxon>
        <taxon>Lachnospirales</taxon>
        <taxon>Lachnospiraceae</taxon>
        <taxon>Enterocloster</taxon>
    </lineage>
</organism>
<proteinExistence type="predicted"/>